<dbReference type="KEGG" id="bsen:DP114_04135"/>
<comment type="similarity">
    <text evidence="1">Belongs to the AAA ATPase family.</text>
</comment>
<dbReference type="GO" id="GO:0016887">
    <property type="term" value="F:ATP hydrolysis activity"/>
    <property type="evidence" value="ECO:0007669"/>
    <property type="project" value="InterPro"/>
</dbReference>
<accession>A0A856MNL6</accession>
<dbReference type="PANTHER" id="PTHR23077">
    <property type="entry name" value="AAA-FAMILY ATPASE"/>
    <property type="match status" value="1"/>
</dbReference>
<gene>
    <name evidence="3" type="ORF">DP114_04135</name>
</gene>
<dbReference type="InterPro" id="IPR003593">
    <property type="entry name" value="AAA+_ATPase"/>
</dbReference>
<dbReference type="GO" id="GO:0003723">
    <property type="term" value="F:RNA binding"/>
    <property type="evidence" value="ECO:0007669"/>
    <property type="project" value="TreeGrafter"/>
</dbReference>
<dbReference type="InterPro" id="IPR027417">
    <property type="entry name" value="P-loop_NTPase"/>
</dbReference>
<dbReference type="SUPFAM" id="SSF52540">
    <property type="entry name" value="P-loop containing nucleoside triphosphate hydrolases"/>
    <property type="match status" value="1"/>
</dbReference>
<keyword evidence="1 3" id="KW-0067">ATP-binding</keyword>
<sequence>MKIQQLILEALNLPTNAITYHVSQELAAFYPKKALLEASDSAFDVQSYAQANFCTIKYDTSIYNQIISGWDGMENKIYNSTENASFEVTWEEQKLDILLISFQEGYCKTRYHWILAESKDIAQKFFAAVCEWNSEIRSEILVFEEGYWSKNEELFESIQNATFDNLILPSTLKQELQDDLTNFFALRETYEAYGLPWKRGILFIGSPGNGKTHAVKALINKMQQPCLYVKSFKSEYSNPHHNIRQVFRQARQSAPCLLVLEDLDSLVEGENRSFFLNELDGFATNLGIVILATTNHPDRIDPAILNRPSRFDRKYYFELPALSERLAYINLWNDRFKPTMRLSEATISQIAEMTNGFSFAYLKELFVSSMMLWMQGMEAGGIDKSMISLVAVLRQQMSSATGENTAAVSTA</sequence>
<dbReference type="EMBL" id="CP030118">
    <property type="protein sequence ID" value="QDL12092.1"/>
    <property type="molecule type" value="Genomic_DNA"/>
</dbReference>
<dbReference type="PANTHER" id="PTHR23077:SF132">
    <property type="entry name" value="ATP-DEPENDENT ZN PROTEASE"/>
    <property type="match status" value="1"/>
</dbReference>
<dbReference type="RefSeq" id="WP_169267601.1">
    <property type="nucleotide sequence ID" value="NZ_CAWOXK010000001.1"/>
</dbReference>
<evidence type="ECO:0000313" key="4">
    <source>
        <dbReference type="Proteomes" id="UP000503129"/>
    </source>
</evidence>
<dbReference type="Gene3D" id="3.40.50.300">
    <property type="entry name" value="P-loop containing nucleotide triphosphate hydrolases"/>
    <property type="match status" value="1"/>
</dbReference>
<dbReference type="Proteomes" id="UP000503129">
    <property type="component" value="Chromosome"/>
</dbReference>
<dbReference type="Pfam" id="PF00004">
    <property type="entry name" value="AAA"/>
    <property type="match status" value="1"/>
</dbReference>
<reference evidence="3 4" key="1">
    <citation type="submission" date="2018-06" db="EMBL/GenBank/DDBJ databases">
        <title>Comparative genomics of Brasilonema spp. strains.</title>
        <authorList>
            <person name="Alvarenga D.O."/>
            <person name="Fiore M.F."/>
            <person name="Varani A.M."/>
        </authorList>
    </citation>
    <scope>NUCLEOTIDE SEQUENCE [LARGE SCALE GENOMIC DNA]</scope>
    <source>
        <strain evidence="3 4">CENA114</strain>
    </source>
</reference>
<dbReference type="GO" id="GO:1990275">
    <property type="term" value="F:preribosome binding"/>
    <property type="evidence" value="ECO:0007669"/>
    <property type="project" value="TreeGrafter"/>
</dbReference>
<dbReference type="InterPro" id="IPR050168">
    <property type="entry name" value="AAA_ATPase_domain"/>
</dbReference>
<evidence type="ECO:0000259" key="2">
    <source>
        <dbReference type="SMART" id="SM00382"/>
    </source>
</evidence>
<keyword evidence="4" id="KW-1185">Reference proteome</keyword>
<evidence type="ECO:0000313" key="3">
    <source>
        <dbReference type="EMBL" id="QDL12092.1"/>
    </source>
</evidence>
<dbReference type="CDD" id="cd19481">
    <property type="entry name" value="RecA-like_protease"/>
    <property type="match status" value="1"/>
</dbReference>
<dbReference type="PROSITE" id="PS00674">
    <property type="entry name" value="AAA"/>
    <property type="match status" value="1"/>
</dbReference>
<dbReference type="AlphaFoldDB" id="A0A856MNL6"/>
<feature type="domain" description="AAA+ ATPase" evidence="2">
    <location>
        <begin position="197"/>
        <end position="321"/>
    </location>
</feature>
<dbReference type="InterPro" id="IPR003960">
    <property type="entry name" value="ATPase_AAA_CS"/>
</dbReference>
<proteinExistence type="inferred from homology"/>
<dbReference type="InterPro" id="IPR003959">
    <property type="entry name" value="ATPase_AAA_core"/>
</dbReference>
<protein>
    <submittedName>
        <fullName evidence="3">ATP-binding protein</fullName>
    </submittedName>
</protein>
<dbReference type="SMART" id="SM00382">
    <property type="entry name" value="AAA"/>
    <property type="match status" value="1"/>
</dbReference>
<dbReference type="GO" id="GO:0042254">
    <property type="term" value="P:ribosome biogenesis"/>
    <property type="evidence" value="ECO:0007669"/>
    <property type="project" value="TreeGrafter"/>
</dbReference>
<dbReference type="Gene3D" id="1.10.8.60">
    <property type="match status" value="1"/>
</dbReference>
<name>A0A856MNL6_9CYAN</name>
<dbReference type="GO" id="GO:0005524">
    <property type="term" value="F:ATP binding"/>
    <property type="evidence" value="ECO:0007669"/>
    <property type="project" value="UniProtKB-KW"/>
</dbReference>
<organism evidence="3 4">
    <name type="scientific">Brasilonema sennae CENA114</name>
    <dbReference type="NCBI Taxonomy" id="415709"/>
    <lineage>
        <taxon>Bacteria</taxon>
        <taxon>Bacillati</taxon>
        <taxon>Cyanobacteriota</taxon>
        <taxon>Cyanophyceae</taxon>
        <taxon>Nostocales</taxon>
        <taxon>Scytonemataceae</taxon>
        <taxon>Brasilonema</taxon>
        <taxon>Bromeliae group (in: Brasilonema)</taxon>
    </lineage>
</organism>
<evidence type="ECO:0000256" key="1">
    <source>
        <dbReference type="RuleBase" id="RU003651"/>
    </source>
</evidence>
<keyword evidence="1" id="KW-0547">Nucleotide-binding</keyword>